<evidence type="ECO:0000256" key="1">
    <source>
        <dbReference type="ARBA" id="ARBA00004123"/>
    </source>
</evidence>
<dbReference type="PROSITE" id="PS51821">
    <property type="entry name" value="VELVET"/>
    <property type="match status" value="1"/>
</dbReference>
<dbReference type="PANTHER" id="PTHR33572">
    <property type="entry name" value="SPORE DEVELOPMENT REGULATOR VOSA"/>
    <property type="match status" value="1"/>
</dbReference>
<keyword evidence="3" id="KW-0804">Transcription</keyword>
<keyword evidence="4" id="KW-0539">Nucleus</keyword>
<keyword evidence="2" id="KW-0805">Transcription regulation</keyword>
<keyword evidence="7" id="KW-1185">Reference proteome</keyword>
<comment type="subcellular location">
    <subcellularLocation>
        <location evidence="1">Nucleus</location>
    </subcellularLocation>
</comment>
<proteinExistence type="predicted"/>
<feature type="non-terminal residue" evidence="6">
    <location>
        <position position="1"/>
    </location>
</feature>
<sequence>QPYIAVFDNLLFKENYIIRAIKMANQISNLNILQQPKRGIRFNGARFPEGRGQTPVMPVLLVGLQAREGVDINTVPLETYRCILQLFNEAGTVRLPDPLFSGQQQATCQLVPSMDNPNQIQPLFIFGEIVIRDCGVYRLRVGLHALGHNDHPNPRTESASIMTDSFDVVEYEQFPGGANILTPLTHHLINNGIILHVPPENDNINWDEGPTTNGTSDH</sequence>
<evidence type="ECO:0000313" key="6">
    <source>
        <dbReference type="EMBL" id="POV97570.1"/>
    </source>
</evidence>
<accession>A0A2S4UJX3</accession>
<evidence type="ECO:0000256" key="4">
    <source>
        <dbReference type="ARBA" id="ARBA00023242"/>
    </source>
</evidence>
<protein>
    <recommendedName>
        <fullName evidence="5">Velvet domain-containing protein</fullName>
    </recommendedName>
</protein>
<reference evidence="6" key="1">
    <citation type="submission" date="2017-12" db="EMBL/GenBank/DDBJ databases">
        <title>Gene loss provides genomic basis for host adaptation in cereal stripe rust fungi.</title>
        <authorList>
            <person name="Xia C."/>
        </authorList>
    </citation>
    <scope>NUCLEOTIDE SEQUENCE [LARGE SCALE GENOMIC DNA]</scope>
    <source>
        <strain evidence="6">93-210</strain>
    </source>
</reference>
<dbReference type="Proteomes" id="UP000239156">
    <property type="component" value="Unassembled WGS sequence"/>
</dbReference>
<dbReference type="EMBL" id="PKSL01000256">
    <property type="protein sequence ID" value="POV97570.1"/>
    <property type="molecule type" value="Genomic_DNA"/>
</dbReference>
<dbReference type="Pfam" id="PF11754">
    <property type="entry name" value="Velvet"/>
    <property type="match status" value="1"/>
</dbReference>
<dbReference type="InterPro" id="IPR021740">
    <property type="entry name" value="Velvet"/>
</dbReference>
<organism evidence="6 7">
    <name type="scientific">Puccinia striiformis</name>
    <dbReference type="NCBI Taxonomy" id="27350"/>
    <lineage>
        <taxon>Eukaryota</taxon>
        <taxon>Fungi</taxon>
        <taxon>Dikarya</taxon>
        <taxon>Basidiomycota</taxon>
        <taxon>Pucciniomycotina</taxon>
        <taxon>Pucciniomycetes</taxon>
        <taxon>Pucciniales</taxon>
        <taxon>Pucciniaceae</taxon>
        <taxon>Puccinia</taxon>
    </lineage>
</organism>
<dbReference type="InterPro" id="IPR037525">
    <property type="entry name" value="Velvet_dom"/>
</dbReference>
<name>A0A2S4UJX3_9BASI</name>
<dbReference type="VEuPathDB" id="FungiDB:PSTT_14960"/>
<dbReference type="AlphaFoldDB" id="A0A2S4UJX3"/>
<feature type="domain" description="Velvet" evidence="5">
    <location>
        <begin position="24"/>
        <end position="198"/>
    </location>
</feature>
<comment type="caution">
    <text evidence="6">The sequence shown here is derived from an EMBL/GenBank/DDBJ whole genome shotgun (WGS) entry which is preliminary data.</text>
</comment>
<dbReference type="GO" id="GO:0005634">
    <property type="term" value="C:nucleus"/>
    <property type="evidence" value="ECO:0007669"/>
    <property type="project" value="UniProtKB-SubCell"/>
</dbReference>
<gene>
    <name evidence="6" type="ORF">PSTT_14960</name>
</gene>
<dbReference type="InterPro" id="IPR038491">
    <property type="entry name" value="Velvet_dom_sf"/>
</dbReference>
<dbReference type="VEuPathDB" id="FungiDB:PSHT_09807"/>
<dbReference type="PANTHER" id="PTHR33572:SF3">
    <property type="entry name" value="VELVET COMPLEX SUBUNIT B"/>
    <property type="match status" value="1"/>
</dbReference>
<evidence type="ECO:0000256" key="2">
    <source>
        <dbReference type="ARBA" id="ARBA00023015"/>
    </source>
</evidence>
<evidence type="ECO:0000313" key="7">
    <source>
        <dbReference type="Proteomes" id="UP000239156"/>
    </source>
</evidence>
<evidence type="ECO:0000259" key="5">
    <source>
        <dbReference type="PROSITE" id="PS51821"/>
    </source>
</evidence>
<evidence type="ECO:0000256" key="3">
    <source>
        <dbReference type="ARBA" id="ARBA00023163"/>
    </source>
</evidence>
<dbReference type="Gene3D" id="2.60.40.3960">
    <property type="entry name" value="Velvet domain"/>
    <property type="match status" value="1"/>
</dbReference>